<dbReference type="AlphaFoldDB" id="A0A232FNC1"/>
<evidence type="ECO:0000313" key="2">
    <source>
        <dbReference type="Proteomes" id="UP000215335"/>
    </source>
</evidence>
<evidence type="ECO:0000313" key="1">
    <source>
        <dbReference type="EMBL" id="OXU32231.1"/>
    </source>
</evidence>
<sequence>MLRLESTQFIQILPISGNIIVNISTRAIFNNTLKTNF</sequence>
<proteinExistence type="predicted"/>
<name>A0A232FNC1_9HYME</name>
<organism evidence="1 2">
    <name type="scientific">Trichomalopsis sarcophagae</name>
    <dbReference type="NCBI Taxonomy" id="543379"/>
    <lineage>
        <taxon>Eukaryota</taxon>
        <taxon>Metazoa</taxon>
        <taxon>Ecdysozoa</taxon>
        <taxon>Arthropoda</taxon>
        <taxon>Hexapoda</taxon>
        <taxon>Insecta</taxon>
        <taxon>Pterygota</taxon>
        <taxon>Neoptera</taxon>
        <taxon>Endopterygota</taxon>
        <taxon>Hymenoptera</taxon>
        <taxon>Apocrita</taxon>
        <taxon>Proctotrupomorpha</taxon>
        <taxon>Chalcidoidea</taxon>
        <taxon>Pteromalidae</taxon>
        <taxon>Pteromalinae</taxon>
        <taxon>Trichomalopsis</taxon>
    </lineage>
</organism>
<dbReference type="Proteomes" id="UP000215335">
    <property type="component" value="Unassembled WGS sequence"/>
</dbReference>
<accession>A0A232FNC1</accession>
<gene>
    <name evidence="1" type="ORF">TSAR_008025</name>
</gene>
<comment type="caution">
    <text evidence="1">The sequence shown here is derived from an EMBL/GenBank/DDBJ whole genome shotgun (WGS) entry which is preliminary data.</text>
</comment>
<reference evidence="1 2" key="1">
    <citation type="journal article" date="2017" name="Curr. Biol.">
        <title>The Evolution of Venom by Co-option of Single-Copy Genes.</title>
        <authorList>
            <person name="Martinson E.O."/>
            <person name="Mrinalini"/>
            <person name="Kelkar Y.D."/>
            <person name="Chang C.H."/>
            <person name="Werren J.H."/>
        </authorList>
    </citation>
    <scope>NUCLEOTIDE SEQUENCE [LARGE SCALE GENOMIC DNA]</scope>
    <source>
        <strain evidence="1 2">Alberta</strain>
        <tissue evidence="1">Whole body</tissue>
    </source>
</reference>
<dbReference type="EMBL" id="NNAY01000004">
    <property type="protein sequence ID" value="OXU32231.1"/>
    <property type="molecule type" value="Genomic_DNA"/>
</dbReference>
<protein>
    <submittedName>
        <fullName evidence="1">Uncharacterized protein</fullName>
    </submittedName>
</protein>
<keyword evidence="2" id="KW-1185">Reference proteome</keyword>